<dbReference type="EMBL" id="JAAOAK010000127">
    <property type="protein sequence ID" value="KAF5687907.1"/>
    <property type="molecule type" value="Genomic_DNA"/>
</dbReference>
<comment type="caution">
    <text evidence="1">The sequence shown here is derived from an EMBL/GenBank/DDBJ whole genome shotgun (WGS) entry which is preliminary data.</text>
</comment>
<proteinExistence type="predicted"/>
<organism evidence="1 2">
    <name type="scientific">Fusarium denticulatum</name>
    <dbReference type="NCBI Taxonomy" id="48507"/>
    <lineage>
        <taxon>Eukaryota</taxon>
        <taxon>Fungi</taxon>
        <taxon>Dikarya</taxon>
        <taxon>Ascomycota</taxon>
        <taxon>Pezizomycotina</taxon>
        <taxon>Sordariomycetes</taxon>
        <taxon>Hypocreomycetidae</taxon>
        <taxon>Hypocreales</taxon>
        <taxon>Nectriaceae</taxon>
        <taxon>Fusarium</taxon>
        <taxon>Fusarium fujikuroi species complex</taxon>
    </lineage>
</organism>
<accession>A0A8H5UKQ0</accession>
<name>A0A8H5UKQ0_9HYPO</name>
<evidence type="ECO:0000313" key="2">
    <source>
        <dbReference type="Proteomes" id="UP000562682"/>
    </source>
</evidence>
<reference evidence="1 2" key="1">
    <citation type="submission" date="2020-05" db="EMBL/GenBank/DDBJ databases">
        <title>Identification and distribution of gene clusters putatively required for synthesis of sphingolipid metabolism inhibitors in phylogenetically diverse species of the filamentous fungus Fusarium.</title>
        <authorList>
            <person name="Kim H.-S."/>
            <person name="Busman M."/>
            <person name="Brown D.W."/>
            <person name="Divon H."/>
            <person name="Uhlig S."/>
            <person name="Proctor R.H."/>
        </authorList>
    </citation>
    <scope>NUCLEOTIDE SEQUENCE [LARGE SCALE GENOMIC DNA]</scope>
    <source>
        <strain evidence="1 2">NRRL 25311</strain>
    </source>
</reference>
<protein>
    <submittedName>
        <fullName evidence="1">Uncharacterized protein</fullName>
    </submittedName>
</protein>
<evidence type="ECO:0000313" key="1">
    <source>
        <dbReference type="EMBL" id="KAF5687907.1"/>
    </source>
</evidence>
<gene>
    <name evidence="1" type="ORF">FDENT_5197</name>
</gene>
<dbReference type="Proteomes" id="UP000562682">
    <property type="component" value="Unassembled WGS sequence"/>
</dbReference>
<sequence length="150" mass="16537">MSQPHPQSQEAAAEIIRAVNVGGPDKFWPELVPELNIFVGFGYNGHWDLQFESPVGAKVTNVMTPSEVCPGAMVYYGTKEGIRKAFLTVINVSQRLEIISRTANLRLRVADTHEYAQPRDDSPTYPFESSGQLAVFLLPSRKEPESAACG</sequence>
<keyword evidence="2" id="KW-1185">Reference proteome</keyword>
<dbReference type="AlphaFoldDB" id="A0A8H5UKQ0"/>